<dbReference type="RefSeq" id="WP_110080080.1">
    <property type="nucleotide sequence ID" value="NZ_AYXG01000197.1"/>
</dbReference>
<reference evidence="2 3" key="1">
    <citation type="journal article" date="2014" name="Genome Announc.">
        <title>Draft Genome Sequence of the Antitrypanosomally Active Sponge-Associated Bacterium Actinokineospora sp. Strain EG49.</title>
        <authorList>
            <person name="Harjes J."/>
            <person name="Ryu T."/>
            <person name="Abdelmohsen U.R."/>
            <person name="Moitinho-Silva L."/>
            <person name="Horn H."/>
            <person name="Ravasi T."/>
            <person name="Hentschel U."/>
        </authorList>
    </citation>
    <scope>NUCLEOTIDE SEQUENCE [LARGE SCALE GENOMIC DNA]</scope>
    <source>
        <strain evidence="2 3">EG49</strain>
    </source>
</reference>
<evidence type="ECO:0000313" key="2">
    <source>
        <dbReference type="EMBL" id="EWC59592.1"/>
    </source>
</evidence>
<organism evidence="2 3">
    <name type="scientific">Actinokineospora spheciospongiae</name>
    <dbReference type="NCBI Taxonomy" id="909613"/>
    <lineage>
        <taxon>Bacteria</taxon>
        <taxon>Bacillati</taxon>
        <taxon>Actinomycetota</taxon>
        <taxon>Actinomycetes</taxon>
        <taxon>Pseudonocardiales</taxon>
        <taxon>Pseudonocardiaceae</taxon>
        <taxon>Actinokineospora</taxon>
    </lineage>
</organism>
<evidence type="ECO:0000256" key="1">
    <source>
        <dbReference type="SAM" id="SignalP"/>
    </source>
</evidence>
<evidence type="ECO:0000313" key="3">
    <source>
        <dbReference type="Proteomes" id="UP000019277"/>
    </source>
</evidence>
<accession>W7ISA7</accession>
<feature type="signal peptide" evidence="1">
    <location>
        <begin position="1"/>
        <end position="21"/>
    </location>
</feature>
<dbReference type="EMBL" id="AYXG01000197">
    <property type="protein sequence ID" value="EWC59592.1"/>
    <property type="molecule type" value="Genomic_DNA"/>
</dbReference>
<feature type="chain" id="PRO_5044489810" description="Secreted protein" evidence="1">
    <location>
        <begin position="22"/>
        <end position="157"/>
    </location>
</feature>
<dbReference type="Proteomes" id="UP000019277">
    <property type="component" value="Unassembled WGS sequence"/>
</dbReference>
<proteinExistence type="predicted"/>
<gene>
    <name evidence="2" type="ORF">UO65_5133</name>
</gene>
<accession>A0A8E2X3F2</accession>
<name>W7ISA7_9PSEU</name>
<sequence>MRTSLVVAAAAVALLGTPLLAAPAGAATAAASVCPVDGGDPDLFTAKATRATASVTTADGRTIAVELRSGNNAAAQQHAWVKISSSTPLRATDQVWLEVTGDSGATWATCGVTAPAAGGLSAWTHGFRTSTSAQVRMVGAVRVVQTPTDLVGRTGTW</sequence>
<keyword evidence="1" id="KW-0732">Signal</keyword>
<dbReference type="AlphaFoldDB" id="W7ISA7"/>
<keyword evidence="3" id="KW-1185">Reference proteome</keyword>
<protein>
    <recommendedName>
        <fullName evidence="4">Secreted protein</fullName>
    </recommendedName>
</protein>
<comment type="caution">
    <text evidence="2">The sequence shown here is derived from an EMBL/GenBank/DDBJ whole genome shotgun (WGS) entry which is preliminary data.</text>
</comment>
<evidence type="ECO:0008006" key="4">
    <source>
        <dbReference type="Google" id="ProtNLM"/>
    </source>
</evidence>